<accession>A0A5Q0H0Y8</accession>
<dbReference type="GO" id="GO:0022857">
    <property type="term" value="F:transmembrane transporter activity"/>
    <property type="evidence" value="ECO:0007669"/>
    <property type="project" value="InterPro"/>
</dbReference>
<evidence type="ECO:0000256" key="9">
    <source>
        <dbReference type="SAM" id="Phobius"/>
    </source>
</evidence>
<keyword evidence="12" id="KW-1185">Reference proteome</keyword>
<dbReference type="OrthoDB" id="7337792at2"/>
<evidence type="ECO:0000256" key="6">
    <source>
        <dbReference type="ARBA" id="ARBA00022692"/>
    </source>
</evidence>
<proteinExistence type="inferred from homology"/>
<dbReference type="CDD" id="cd17471">
    <property type="entry name" value="MFS_Set"/>
    <property type="match status" value="1"/>
</dbReference>
<dbReference type="Pfam" id="PF07690">
    <property type="entry name" value="MFS_1"/>
    <property type="match status" value="1"/>
</dbReference>
<dbReference type="SUPFAM" id="SSF103473">
    <property type="entry name" value="MFS general substrate transporter"/>
    <property type="match status" value="1"/>
</dbReference>
<feature type="transmembrane region" description="Helical" evidence="9">
    <location>
        <begin position="85"/>
        <end position="104"/>
    </location>
</feature>
<dbReference type="KEGG" id="ssyi:EKG83_23155"/>
<dbReference type="PANTHER" id="PTHR23535">
    <property type="entry name" value="SUGAR EFFLUX TRANSPORTER A-RELATED"/>
    <property type="match status" value="1"/>
</dbReference>
<keyword evidence="7 9" id="KW-1133">Transmembrane helix</keyword>
<comment type="similarity">
    <text evidence="2">Belongs to the major facilitator superfamily. Set transporter family.</text>
</comment>
<feature type="transmembrane region" description="Helical" evidence="9">
    <location>
        <begin position="257"/>
        <end position="280"/>
    </location>
</feature>
<keyword evidence="3" id="KW-0813">Transport</keyword>
<evidence type="ECO:0000259" key="10">
    <source>
        <dbReference type="PROSITE" id="PS50850"/>
    </source>
</evidence>
<feature type="transmembrane region" description="Helical" evidence="9">
    <location>
        <begin position="153"/>
        <end position="172"/>
    </location>
</feature>
<keyword evidence="8 9" id="KW-0472">Membrane</keyword>
<feature type="transmembrane region" description="Helical" evidence="9">
    <location>
        <begin position="22"/>
        <end position="45"/>
    </location>
</feature>
<dbReference type="Proteomes" id="UP000325787">
    <property type="component" value="Chromosome"/>
</dbReference>
<evidence type="ECO:0000256" key="4">
    <source>
        <dbReference type="ARBA" id="ARBA00022475"/>
    </source>
</evidence>
<feature type="transmembrane region" description="Helical" evidence="9">
    <location>
        <begin position="221"/>
        <end position="245"/>
    </location>
</feature>
<feature type="transmembrane region" description="Helical" evidence="9">
    <location>
        <begin position="287"/>
        <end position="309"/>
    </location>
</feature>
<feature type="transmembrane region" description="Helical" evidence="9">
    <location>
        <begin position="375"/>
        <end position="392"/>
    </location>
</feature>
<comment type="subcellular location">
    <subcellularLocation>
        <location evidence="1">Cell membrane</location>
        <topology evidence="1">Multi-pass membrane protein</topology>
    </subcellularLocation>
</comment>
<dbReference type="InterPro" id="IPR020846">
    <property type="entry name" value="MFS_dom"/>
</dbReference>
<evidence type="ECO:0000256" key="2">
    <source>
        <dbReference type="ARBA" id="ARBA00006523"/>
    </source>
</evidence>
<evidence type="ECO:0000256" key="3">
    <source>
        <dbReference type="ARBA" id="ARBA00022448"/>
    </source>
</evidence>
<feature type="transmembrane region" description="Helical" evidence="9">
    <location>
        <begin position="110"/>
        <end position="132"/>
    </location>
</feature>
<protein>
    <submittedName>
        <fullName evidence="11">MFS transporter</fullName>
    </submittedName>
</protein>
<evidence type="ECO:0000256" key="1">
    <source>
        <dbReference type="ARBA" id="ARBA00004651"/>
    </source>
</evidence>
<dbReference type="Gene3D" id="1.20.1250.20">
    <property type="entry name" value="MFS general substrate transporter like domains"/>
    <property type="match status" value="2"/>
</dbReference>
<organism evidence="11 12">
    <name type="scientific">Saccharothrix syringae</name>
    <name type="common">Nocardiopsis syringae</name>
    <dbReference type="NCBI Taxonomy" id="103733"/>
    <lineage>
        <taxon>Bacteria</taxon>
        <taxon>Bacillati</taxon>
        <taxon>Actinomycetota</taxon>
        <taxon>Actinomycetes</taxon>
        <taxon>Pseudonocardiales</taxon>
        <taxon>Pseudonocardiaceae</taxon>
        <taxon>Saccharothrix</taxon>
    </lineage>
</organism>
<evidence type="ECO:0000313" key="12">
    <source>
        <dbReference type="Proteomes" id="UP000325787"/>
    </source>
</evidence>
<dbReference type="AlphaFoldDB" id="A0A5Q0H0Y8"/>
<feature type="domain" description="Major facilitator superfamily (MFS) profile" evidence="10">
    <location>
        <begin position="18"/>
        <end position="397"/>
    </location>
</feature>
<dbReference type="EMBL" id="CP034550">
    <property type="protein sequence ID" value="QFZ19936.1"/>
    <property type="molecule type" value="Genomic_DNA"/>
</dbReference>
<dbReference type="InterPro" id="IPR011701">
    <property type="entry name" value="MFS"/>
</dbReference>
<feature type="transmembrane region" description="Helical" evidence="9">
    <location>
        <begin position="354"/>
        <end position="369"/>
    </location>
</feature>
<gene>
    <name evidence="11" type="ORF">EKG83_23155</name>
</gene>
<evidence type="ECO:0000256" key="8">
    <source>
        <dbReference type="ARBA" id="ARBA00023136"/>
    </source>
</evidence>
<evidence type="ECO:0000256" key="7">
    <source>
        <dbReference type="ARBA" id="ARBA00022989"/>
    </source>
</evidence>
<name>A0A5Q0H0Y8_SACSY</name>
<keyword evidence="6 9" id="KW-0812">Transmembrane</keyword>
<keyword evidence="5" id="KW-0762">Sugar transport</keyword>
<feature type="transmembrane region" description="Helical" evidence="9">
    <location>
        <begin position="51"/>
        <end position="73"/>
    </location>
</feature>
<dbReference type="PANTHER" id="PTHR23535:SF2">
    <property type="entry name" value="SUGAR EFFLUX TRANSPORTER A-RELATED"/>
    <property type="match status" value="1"/>
</dbReference>
<keyword evidence="4" id="KW-1003">Cell membrane</keyword>
<evidence type="ECO:0000313" key="11">
    <source>
        <dbReference type="EMBL" id="QFZ19936.1"/>
    </source>
</evidence>
<feature type="transmembrane region" description="Helical" evidence="9">
    <location>
        <begin position="178"/>
        <end position="197"/>
    </location>
</feature>
<dbReference type="InterPro" id="IPR036259">
    <property type="entry name" value="MFS_trans_sf"/>
</dbReference>
<sequence length="409" mass="42424">MGGVEAVTDTPSPSRARSLVPLFSVSLLTGVGYALAGPFMSVFLIKQLQAGPVAVGAFLLVSSLGSIAVSTVVGRVSDSRAIRRLVLLTASSTGAVAWLLFAFVREYWLLLVVSVTLMAIASSQVPQVFAYARQVLDQTGSTRAPLAMSGLRTVMSLSWVAGPPLGAVLMAGTGFTGLFGVTALFYVLAAAAIALWLPEPGVPEPASAEAAAEPPAARAEVLLASVAFVLLQGATSVGVAAMPLFVPEVLGGTTTDAGLVLGLCAALEIPLMLGFGALAVRHDQRRLVLLGGAVALAYYAVVLAAQATWQVMAAQVLHAVVISAVMGVGISYFQNLAPDRPGYATTLHSNTFKISAMLSGPLLGVAQQFGYRSAYGIGLVMSVLGLALLLAARPRRQAGYERWQTRNRE</sequence>
<dbReference type="PROSITE" id="PS50850">
    <property type="entry name" value="MFS"/>
    <property type="match status" value="1"/>
</dbReference>
<evidence type="ECO:0000256" key="5">
    <source>
        <dbReference type="ARBA" id="ARBA00022597"/>
    </source>
</evidence>
<feature type="transmembrane region" description="Helical" evidence="9">
    <location>
        <begin position="315"/>
        <end position="333"/>
    </location>
</feature>
<reference evidence="12" key="1">
    <citation type="journal article" date="2021" name="Curr. Microbiol.">
        <title>Complete genome of nocamycin-producing strain Saccharothrix syringae NRRL B-16468 reveals the biosynthetic potential for secondary metabolites.</title>
        <authorList>
            <person name="Mo X."/>
            <person name="Yang S."/>
        </authorList>
    </citation>
    <scope>NUCLEOTIDE SEQUENCE [LARGE SCALE GENOMIC DNA]</scope>
    <source>
        <strain evidence="12">ATCC 51364 / DSM 43886 / JCM 6844 / KCTC 9398 / NBRC 14523 / NRRL B-16468 / INA 2240</strain>
    </source>
</reference>
<dbReference type="GO" id="GO:0005886">
    <property type="term" value="C:plasma membrane"/>
    <property type="evidence" value="ECO:0007669"/>
    <property type="project" value="UniProtKB-SubCell"/>
</dbReference>